<evidence type="ECO:0000256" key="1">
    <source>
        <dbReference type="ARBA" id="ARBA00022598"/>
    </source>
</evidence>
<comment type="caution">
    <text evidence="6">The sequence shown here is derived from an EMBL/GenBank/DDBJ whole genome shotgun (WGS) entry which is preliminary data.</text>
</comment>
<dbReference type="InterPro" id="IPR003142">
    <property type="entry name" value="BPL_C"/>
</dbReference>
<dbReference type="AlphaFoldDB" id="A0A086XYU8"/>
<dbReference type="NCBIfam" id="TIGR00121">
    <property type="entry name" value="birA_ligase"/>
    <property type="match status" value="1"/>
</dbReference>
<dbReference type="InterPro" id="IPR004143">
    <property type="entry name" value="BPL_LPL_catalytic"/>
</dbReference>
<dbReference type="GO" id="GO:0004077">
    <property type="term" value="F:biotin--[biotin carboxyl-carrier protein] ligase activity"/>
    <property type="evidence" value="ECO:0007669"/>
    <property type="project" value="UniProtKB-EC"/>
</dbReference>
<dbReference type="RefSeq" id="WP_036636782.1">
    <property type="nucleotide sequence ID" value="NZ_JAYRGJ010000004.1"/>
</dbReference>
<reference evidence="6 7" key="1">
    <citation type="submission" date="2014-03" db="EMBL/GenBank/DDBJ databases">
        <title>Genome of Paenirhodobacter enshiensis DW2-9.</title>
        <authorList>
            <person name="Wang D."/>
            <person name="Wang G."/>
        </authorList>
    </citation>
    <scope>NUCLEOTIDE SEQUENCE [LARGE SCALE GENOMIC DNA]</scope>
    <source>
        <strain evidence="6 7">DW2-9</strain>
    </source>
</reference>
<keyword evidence="2" id="KW-0092">Biotin</keyword>
<dbReference type="GO" id="GO:0005737">
    <property type="term" value="C:cytoplasm"/>
    <property type="evidence" value="ECO:0007669"/>
    <property type="project" value="TreeGrafter"/>
</dbReference>
<protein>
    <recommendedName>
        <fullName evidence="3">biotin--[biotin carboxyl-carrier protein] ligase</fullName>
        <ecNumber evidence="3">6.3.4.15</ecNumber>
    </recommendedName>
</protein>
<dbReference type="EMBL" id="JFZB01000010">
    <property type="protein sequence ID" value="KFI27198.1"/>
    <property type="molecule type" value="Genomic_DNA"/>
</dbReference>
<dbReference type="Gene3D" id="3.30.930.10">
    <property type="entry name" value="Bira Bifunctional Protein, Domain 2"/>
    <property type="match status" value="1"/>
</dbReference>
<proteinExistence type="predicted"/>
<dbReference type="Pfam" id="PF03099">
    <property type="entry name" value="BPL_LplA_LipB"/>
    <property type="match status" value="1"/>
</dbReference>
<dbReference type="SUPFAM" id="SSF55681">
    <property type="entry name" value="Class II aaRS and biotin synthetases"/>
    <property type="match status" value="1"/>
</dbReference>
<keyword evidence="1 6" id="KW-0436">Ligase</keyword>
<dbReference type="STRING" id="1105367.CG50_00135"/>
<name>A0A086XYU8_9RHOB</name>
<dbReference type="Pfam" id="PF02237">
    <property type="entry name" value="BPL_C"/>
    <property type="match status" value="1"/>
</dbReference>
<keyword evidence="7" id="KW-1185">Reference proteome</keyword>
<dbReference type="InterPro" id="IPR045864">
    <property type="entry name" value="aa-tRNA-synth_II/BPL/LPL"/>
</dbReference>
<dbReference type="InterPro" id="IPR004408">
    <property type="entry name" value="Biotin_CoA_COase_ligase"/>
</dbReference>
<feature type="domain" description="BPL/LPL catalytic" evidence="5">
    <location>
        <begin position="1"/>
        <end position="191"/>
    </location>
</feature>
<comment type="catalytic activity">
    <reaction evidence="4">
        <text>biotin + L-lysyl-[protein] + ATP = N(6)-biotinyl-L-lysyl-[protein] + AMP + diphosphate + H(+)</text>
        <dbReference type="Rhea" id="RHEA:11756"/>
        <dbReference type="Rhea" id="RHEA-COMP:9752"/>
        <dbReference type="Rhea" id="RHEA-COMP:10505"/>
        <dbReference type="ChEBI" id="CHEBI:15378"/>
        <dbReference type="ChEBI" id="CHEBI:29969"/>
        <dbReference type="ChEBI" id="CHEBI:30616"/>
        <dbReference type="ChEBI" id="CHEBI:33019"/>
        <dbReference type="ChEBI" id="CHEBI:57586"/>
        <dbReference type="ChEBI" id="CHEBI:83144"/>
        <dbReference type="ChEBI" id="CHEBI:456215"/>
        <dbReference type="EC" id="6.3.4.15"/>
    </reaction>
</comment>
<gene>
    <name evidence="6" type="ORF">CG50_00135</name>
</gene>
<dbReference type="CDD" id="cd16442">
    <property type="entry name" value="BPL"/>
    <property type="match status" value="1"/>
</dbReference>
<accession>A0A086XYU8</accession>
<evidence type="ECO:0000313" key="6">
    <source>
        <dbReference type="EMBL" id="KFI27198.1"/>
    </source>
</evidence>
<dbReference type="PANTHER" id="PTHR12835:SF5">
    <property type="entry name" value="BIOTIN--PROTEIN LIGASE"/>
    <property type="match status" value="1"/>
</dbReference>
<evidence type="ECO:0000256" key="3">
    <source>
        <dbReference type="ARBA" id="ARBA00024227"/>
    </source>
</evidence>
<dbReference type="PANTHER" id="PTHR12835">
    <property type="entry name" value="BIOTIN PROTEIN LIGASE"/>
    <property type="match status" value="1"/>
</dbReference>
<organism evidence="6 7">
    <name type="scientific">Paenirhodobacter enshiensis</name>
    <dbReference type="NCBI Taxonomy" id="1105367"/>
    <lineage>
        <taxon>Bacteria</taxon>
        <taxon>Pseudomonadati</taxon>
        <taxon>Pseudomonadota</taxon>
        <taxon>Alphaproteobacteria</taxon>
        <taxon>Rhodobacterales</taxon>
        <taxon>Rhodobacter group</taxon>
        <taxon>Paenirhodobacter</taxon>
    </lineage>
</organism>
<dbReference type="Proteomes" id="UP000028824">
    <property type="component" value="Unassembled WGS sequence"/>
</dbReference>
<evidence type="ECO:0000256" key="2">
    <source>
        <dbReference type="ARBA" id="ARBA00023267"/>
    </source>
</evidence>
<sequence>MSTDPTIWPEGVARHVLGTTDSTMAEAARLAPQLAGPAWILAHEQTAAHGRRGRAWRMPAGNFAATLLFKPGVPPATAALYSFVAALALDEALSRVAGPAARLSIKWPNDVLLNGGKVAGILLESVTTGQRVSHLAVGIGVNLVEAPGADAVEPGALRPVSLLGETGIRVTPEEFLTPLAAAFARHAGNLEREGFAPVREAWLARAARLGEKVVARTGHEVHEGIFETIDATGAMILRTAGGPLPIAAADVFF</sequence>
<evidence type="ECO:0000259" key="5">
    <source>
        <dbReference type="PROSITE" id="PS51733"/>
    </source>
</evidence>
<dbReference type="EC" id="6.3.4.15" evidence="3"/>
<evidence type="ECO:0000256" key="4">
    <source>
        <dbReference type="ARBA" id="ARBA00047846"/>
    </source>
</evidence>
<evidence type="ECO:0000313" key="7">
    <source>
        <dbReference type="Proteomes" id="UP000028824"/>
    </source>
</evidence>
<dbReference type="eggNOG" id="COG0340">
    <property type="taxonomic scope" value="Bacteria"/>
</dbReference>
<dbReference type="PROSITE" id="PS51733">
    <property type="entry name" value="BPL_LPL_CATALYTIC"/>
    <property type="match status" value="1"/>
</dbReference>